<dbReference type="InterPro" id="IPR009030">
    <property type="entry name" value="Growth_fac_rcpt_cys_sf"/>
</dbReference>
<name>A0ABQ9YB92_9EUKA</name>
<keyword evidence="8" id="KW-0472">Membrane</keyword>
<feature type="chain" id="PRO_5045402446" evidence="9">
    <location>
        <begin position="17"/>
        <end position="1088"/>
    </location>
</feature>
<dbReference type="SUPFAM" id="SSF57184">
    <property type="entry name" value="Growth factor receptor domain"/>
    <property type="match status" value="1"/>
</dbReference>
<feature type="domain" description="MRH" evidence="10">
    <location>
        <begin position="687"/>
        <end position="916"/>
    </location>
</feature>
<evidence type="ECO:0000256" key="2">
    <source>
        <dbReference type="ARBA" id="ARBA00007627"/>
    </source>
</evidence>
<gene>
    <name evidence="11" type="ORF">BLNAU_4076</name>
</gene>
<feature type="transmembrane region" description="Helical" evidence="8">
    <location>
        <begin position="994"/>
        <end position="1019"/>
    </location>
</feature>
<keyword evidence="6" id="KW-0325">Glycoprotein</keyword>
<feature type="signal peptide" evidence="9">
    <location>
        <begin position="1"/>
        <end position="16"/>
    </location>
</feature>
<keyword evidence="5" id="KW-1015">Disulfide bond</keyword>
<dbReference type="InterPro" id="IPR009011">
    <property type="entry name" value="Man6P_isomerase_rcpt-bd_dom_sf"/>
</dbReference>
<evidence type="ECO:0000256" key="5">
    <source>
        <dbReference type="ARBA" id="ARBA00023157"/>
    </source>
</evidence>
<keyword evidence="8" id="KW-1133">Transmembrane helix</keyword>
<keyword evidence="8" id="KW-0812">Transmembrane</keyword>
<feature type="compositionally biased region" description="Basic and acidic residues" evidence="7">
    <location>
        <begin position="1065"/>
        <end position="1088"/>
    </location>
</feature>
<evidence type="ECO:0000256" key="4">
    <source>
        <dbReference type="ARBA" id="ARBA00022729"/>
    </source>
</evidence>
<evidence type="ECO:0000256" key="9">
    <source>
        <dbReference type="SAM" id="SignalP"/>
    </source>
</evidence>
<reference evidence="11 12" key="1">
    <citation type="journal article" date="2022" name="bioRxiv">
        <title>Genomics of Preaxostyla Flagellates Illuminates Evolutionary Transitions and the Path Towards Mitochondrial Loss.</title>
        <authorList>
            <person name="Novak L.V.F."/>
            <person name="Treitli S.C."/>
            <person name="Pyrih J."/>
            <person name="Halakuc P."/>
            <person name="Pipaliya S.V."/>
            <person name="Vacek V."/>
            <person name="Brzon O."/>
            <person name="Soukal P."/>
            <person name="Eme L."/>
            <person name="Dacks J.B."/>
            <person name="Karnkowska A."/>
            <person name="Elias M."/>
            <person name="Hampl V."/>
        </authorList>
    </citation>
    <scope>NUCLEOTIDE SEQUENCE [LARGE SCALE GENOMIC DNA]</scope>
    <source>
        <strain evidence="11">NAU3</strain>
        <tissue evidence="11">Gut</tissue>
    </source>
</reference>
<dbReference type="SUPFAM" id="SSF50911">
    <property type="entry name" value="Mannose 6-phosphate receptor domain"/>
    <property type="match status" value="1"/>
</dbReference>
<evidence type="ECO:0000256" key="1">
    <source>
        <dbReference type="ARBA" id="ARBA00004251"/>
    </source>
</evidence>
<comment type="caution">
    <text evidence="11">The sequence shown here is derived from an EMBL/GenBank/DDBJ whole genome shotgun (WGS) entry which is preliminary data.</text>
</comment>
<protein>
    <submittedName>
        <fullName evidence="11">UPF0577 like protein</fullName>
    </submittedName>
</protein>
<dbReference type="Proteomes" id="UP001281761">
    <property type="component" value="Unassembled WGS sequence"/>
</dbReference>
<proteinExistence type="inferred from homology"/>
<evidence type="ECO:0000256" key="7">
    <source>
        <dbReference type="SAM" id="MobiDB-lite"/>
    </source>
</evidence>
<evidence type="ECO:0000256" key="8">
    <source>
        <dbReference type="SAM" id="Phobius"/>
    </source>
</evidence>
<comment type="similarity">
    <text evidence="2">Belongs to the ELAPOR family.</text>
</comment>
<evidence type="ECO:0000259" key="10">
    <source>
        <dbReference type="PROSITE" id="PS51914"/>
    </source>
</evidence>
<accession>A0ABQ9YB92</accession>
<evidence type="ECO:0000313" key="12">
    <source>
        <dbReference type="Proteomes" id="UP001281761"/>
    </source>
</evidence>
<feature type="region of interest" description="Disordered" evidence="7">
    <location>
        <begin position="1049"/>
        <end position="1088"/>
    </location>
</feature>
<sequence>MIVLAFVLLFSKTVNCDVSQSIRGLIRQYPELRPWFPSVNHRFSSNSSPYLSRPFFDTSKTVFNATDFISSNDGEECTDRDIIALYSNCVDKKRAVAFVYKSGCTPPNPDNILPPPIVGQSCNLICGKGQYYGKNESFGCHICPVGKYASGTSILYENWTEDKKKFTQTSSNLDIEWEVKENYITSGVVQARTKKTLSTEVTIFMEEGRVSFDFYSPKTLFDYGYASFTIDGQTVSELTTNKSSKQLIANSWTTVTYDLSFGKHTLAWTYEVTDFSSVDVSLAIRRVEITGTVGLVTSCSTCEKGFYSENGIKITCPSGSSCDDGTITQCEAGKMSPPGSSRCYTLSKCTPDDYHIDFTGTPKYVLRNDSLCDAEGVTPPTIPTSDNKCNPGMYRQGGTCVKCPKGTYRSGDMADDKCLDCKAGYRATPSTIYSSFTDKELDGKKLQTFCVSNNPYDTKNEACATKGFEPKMTSLYSGTNHFGPVTVGLRINLKEFGEGVRTSDLFQPIFDSISINFRTNMKSDSYLHFATSTDNPVVVNSMSQRIGDDIAEQEILIPLFEGDEEILILWKKDESSRYPSFTRDESDHLVRDDQYVEITQIDLASATNGTHGASQCTECPSGTYAEKNSDVCTVCPPGTFASSNGSSTCAKCEDGSYADQKGSIKCRKCGDHTTMAEDRASCINNAGLCGFKAEDGRIINLEPLMAKPVTIARNTFTKPASYRWKHSRKSNAVTEPWSLPIGNTSDTLLFNLCSEDFSDDFCVNFDRTVVKAPVCVKTVWNTSYAVGKVVDWEPWGIVKEPREEEEKKLDVLESDTARISPILERLRPITSAFSRTDRASNTQTTAYGLQLNYLDGEPCYYYDESSGQLLNKPYTTHINFTCQPDEPIDSKPTPAHELGDDCSYRLNWKTPYACMPCMERDWEEAVGVCVNGEQNVVVLRDSKKLCVGGYNGILEYGKVHNKTDGTPLDIPADYADLTQYVYTVSCPRVARLGIVPVIIFCVCFVIALAVVIVIVVVLCRKNRKLKFQLFQKSNVDIYTDDIGGQSHRMHGEELEPFEEANEEQGGFRREPQVELRNEEQDKEPTSSV</sequence>
<dbReference type="PROSITE" id="PS51914">
    <property type="entry name" value="MRH"/>
    <property type="match status" value="1"/>
</dbReference>
<dbReference type="Pfam" id="PF07699">
    <property type="entry name" value="Ephrin_rec_like"/>
    <property type="match status" value="1"/>
</dbReference>
<dbReference type="InterPro" id="IPR044865">
    <property type="entry name" value="MRH_dom"/>
</dbReference>
<keyword evidence="3" id="KW-1003">Cell membrane</keyword>
<dbReference type="Pfam" id="PF23032">
    <property type="entry name" value="GBD_ELAPOR1-like_3rd"/>
    <property type="match status" value="1"/>
</dbReference>
<evidence type="ECO:0000256" key="3">
    <source>
        <dbReference type="ARBA" id="ARBA00022475"/>
    </source>
</evidence>
<dbReference type="InterPro" id="IPR011641">
    <property type="entry name" value="Tyr-kin_ephrin_A/B_rcpt-like"/>
</dbReference>
<dbReference type="SMART" id="SM01411">
    <property type="entry name" value="Ephrin_rec_like"/>
    <property type="match status" value="3"/>
</dbReference>
<dbReference type="PANTHER" id="PTHR22727:SF15">
    <property type="entry name" value="MRH DOMAIN-CONTAINING PROTEIN"/>
    <property type="match status" value="1"/>
</dbReference>
<comment type="subcellular location">
    <subcellularLocation>
        <location evidence="1">Cell membrane</location>
        <topology evidence="1">Single-pass type I membrane protein</topology>
    </subcellularLocation>
</comment>
<dbReference type="PANTHER" id="PTHR22727">
    <property type="entry name" value="PROTEIN CBG13728"/>
    <property type="match status" value="1"/>
</dbReference>
<dbReference type="Gene3D" id="2.10.50.10">
    <property type="entry name" value="Tumor Necrosis Factor Receptor, subunit A, domain 2"/>
    <property type="match status" value="2"/>
</dbReference>
<dbReference type="Gene3D" id="2.70.130.10">
    <property type="entry name" value="Mannose-6-phosphate receptor binding domain"/>
    <property type="match status" value="1"/>
</dbReference>
<dbReference type="EMBL" id="JARBJD010000019">
    <property type="protein sequence ID" value="KAK2960989.1"/>
    <property type="molecule type" value="Genomic_DNA"/>
</dbReference>
<evidence type="ECO:0000256" key="6">
    <source>
        <dbReference type="ARBA" id="ARBA00023180"/>
    </source>
</evidence>
<organism evidence="11 12">
    <name type="scientific">Blattamonas nauphoetae</name>
    <dbReference type="NCBI Taxonomy" id="2049346"/>
    <lineage>
        <taxon>Eukaryota</taxon>
        <taxon>Metamonada</taxon>
        <taxon>Preaxostyla</taxon>
        <taxon>Oxymonadida</taxon>
        <taxon>Blattamonas</taxon>
    </lineage>
</organism>
<dbReference type="InterPro" id="IPR039181">
    <property type="entry name" value="Elapor1/2"/>
</dbReference>
<keyword evidence="12" id="KW-1185">Reference proteome</keyword>
<evidence type="ECO:0000313" key="11">
    <source>
        <dbReference type="EMBL" id="KAK2960989.1"/>
    </source>
</evidence>
<keyword evidence="4 9" id="KW-0732">Signal</keyword>
<dbReference type="InterPro" id="IPR056609">
    <property type="entry name" value="Elapor1-like_3rd"/>
</dbReference>